<dbReference type="InterPro" id="IPR022813">
    <property type="entry name" value="SecD/SecF_arch_bac"/>
</dbReference>
<dbReference type="InterPro" id="IPR005665">
    <property type="entry name" value="SecF_bac"/>
</dbReference>
<dbReference type="InterPro" id="IPR022645">
    <property type="entry name" value="SecD/SecF_bac"/>
</dbReference>
<dbReference type="Proteomes" id="UP000885986">
    <property type="component" value="Unassembled WGS sequence"/>
</dbReference>
<dbReference type="HAMAP" id="MF_01463_B">
    <property type="entry name" value="SecD_B"/>
    <property type="match status" value="1"/>
</dbReference>
<dbReference type="GO" id="GO:0043952">
    <property type="term" value="P:protein transport by the Sec complex"/>
    <property type="evidence" value="ECO:0007669"/>
    <property type="project" value="UniProtKB-UniRule"/>
</dbReference>
<evidence type="ECO:0000256" key="8">
    <source>
        <dbReference type="ARBA" id="ARBA00023136"/>
    </source>
</evidence>
<keyword evidence="4 9" id="KW-0812">Transmembrane</keyword>
<dbReference type="PRINTS" id="PR01755">
    <property type="entry name" value="SECFTRNLCASE"/>
</dbReference>
<dbReference type="AlphaFoldDB" id="A0A7C2TG77"/>
<feature type="transmembrane region" description="Helical" evidence="9">
    <location>
        <begin position="827"/>
        <end position="850"/>
    </location>
</feature>
<dbReference type="Gene3D" id="1.20.1640.10">
    <property type="entry name" value="Multidrug efflux transporter AcrB transmembrane domain"/>
    <property type="match status" value="2"/>
</dbReference>
<feature type="transmembrane region" description="Helical" evidence="9">
    <location>
        <begin position="446"/>
        <end position="467"/>
    </location>
</feature>
<dbReference type="InterPro" id="IPR048631">
    <property type="entry name" value="SecD_1st"/>
</dbReference>
<feature type="transmembrane region" description="Helical" evidence="9">
    <location>
        <begin position="574"/>
        <end position="594"/>
    </location>
</feature>
<evidence type="ECO:0000256" key="1">
    <source>
        <dbReference type="ARBA" id="ARBA00004651"/>
    </source>
</evidence>
<comment type="subunit">
    <text evidence="9">Forms a complex with SecF. Part of the essential Sec protein translocation apparatus which comprises SecA, SecYEG and auxiliary proteins SecDF. Other proteins may also be involved.</text>
</comment>
<feature type="transmembrane region" description="Helical" evidence="9">
    <location>
        <begin position="420"/>
        <end position="440"/>
    </location>
</feature>
<feature type="domain" description="Protein export membrane protein SecD/SecF C-terminal" evidence="11">
    <location>
        <begin position="376"/>
        <end position="540"/>
    </location>
</feature>
<dbReference type="InterPro" id="IPR005791">
    <property type="entry name" value="SecD"/>
</dbReference>
<comment type="function">
    <text evidence="9">Part of the Sec protein translocase complex. Interacts with the SecYEG preprotein conducting channel. SecDF uses the proton motive force (PMF) to complete protein translocation after the ATP-dependent function of SecA.</text>
</comment>
<feature type="domain" description="Protein export membrane protein SecD/SecF C-terminal" evidence="11">
    <location>
        <begin position="678"/>
        <end position="850"/>
    </location>
</feature>
<dbReference type="EMBL" id="DSDS01000091">
    <property type="protein sequence ID" value="HET97826.1"/>
    <property type="molecule type" value="Genomic_DNA"/>
</dbReference>
<keyword evidence="7 9" id="KW-0811">Translocation</keyword>
<dbReference type="FunFam" id="1.20.1640.10:FF:000004">
    <property type="entry name" value="Protein translocase subunit SecD"/>
    <property type="match status" value="1"/>
</dbReference>
<dbReference type="GO" id="GO:0015450">
    <property type="term" value="F:protein-transporting ATPase activity"/>
    <property type="evidence" value="ECO:0007669"/>
    <property type="project" value="InterPro"/>
</dbReference>
<dbReference type="InterPro" id="IPR055344">
    <property type="entry name" value="SecD_SecF_C_bact"/>
</dbReference>
<dbReference type="Pfam" id="PF21760">
    <property type="entry name" value="SecD_1st"/>
    <property type="match status" value="1"/>
</dbReference>
<evidence type="ECO:0000256" key="7">
    <source>
        <dbReference type="ARBA" id="ARBA00023010"/>
    </source>
</evidence>
<evidence type="ECO:0000256" key="6">
    <source>
        <dbReference type="ARBA" id="ARBA00022989"/>
    </source>
</evidence>
<dbReference type="HAMAP" id="MF_01464_B">
    <property type="entry name" value="SecF_B"/>
    <property type="match status" value="1"/>
</dbReference>
<dbReference type="Gene3D" id="3.30.70.3400">
    <property type="match status" value="1"/>
</dbReference>
<keyword evidence="6 9" id="KW-1133">Transmembrane helix</keyword>
<evidence type="ECO:0000259" key="13">
    <source>
        <dbReference type="Pfam" id="PF22599"/>
    </source>
</evidence>
<evidence type="ECO:0000256" key="5">
    <source>
        <dbReference type="ARBA" id="ARBA00022927"/>
    </source>
</evidence>
<dbReference type="Pfam" id="PF02355">
    <property type="entry name" value="SecD_SecF_C"/>
    <property type="match status" value="2"/>
</dbReference>
<evidence type="ECO:0000256" key="4">
    <source>
        <dbReference type="ARBA" id="ARBA00022692"/>
    </source>
</evidence>
<evidence type="ECO:0000313" key="14">
    <source>
        <dbReference type="EMBL" id="HET97826.1"/>
    </source>
</evidence>
<evidence type="ECO:0000256" key="2">
    <source>
        <dbReference type="ARBA" id="ARBA00022448"/>
    </source>
</evidence>
<dbReference type="InterPro" id="IPR054384">
    <property type="entry name" value="SecDF_P1_head"/>
</dbReference>
<dbReference type="Gene3D" id="3.30.1360.200">
    <property type="match status" value="1"/>
</dbReference>
<feature type="domain" description="SecDF P1 head subdomain" evidence="13">
    <location>
        <begin position="269"/>
        <end position="374"/>
    </location>
</feature>
<keyword evidence="2 9" id="KW-0813">Transport</keyword>
<feature type="transmembrane region" description="Helical" evidence="9">
    <location>
        <begin position="519"/>
        <end position="543"/>
    </location>
</feature>
<comment type="caution">
    <text evidence="9">Lacks conserved residue(s) required for the propagation of feature annotation.</text>
</comment>
<dbReference type="InterPro" id="IPR022646">
    <property type="entry name" value="SecD/SecF_CS"/>
</dbReference>
<feature type="domain" description="Protein translocase subunit SecDF P1" evidence="12">
    <location>
        <begin position="154"/>
        <end position="213"/>
    </location>
</feature>
<dbReference type="Pfam" id="PF07549">
    <property type="entry name" value="Sec_GG"/>
    <property type="match status" value="2"/>
</dbReference>
<dbReference type="Gene3D" id="3.30.70.3220">
    <property type="match status" value="1"/>
</dbReference>
<organism evidence="14">
    <name type="scientific">Desulfurivibrio alkaliphilus</name>
    <dbReference type="NCBI Taxonomy" id="427923"/>
    <lineage>
        <taxon>Bacteria</taxon>
        <taxon>Pseudomonadati</taxon>
        <taxon>Thermodesulfobacteriota</taxon>
        <taxon>Desulfobulbia</taxon>
        <taxon>Desulfobulbales</taxon>
        <taxon>Desulfobulbaceae</taxon>
        <taxon>Desulfurivibrio</taxon>
    </lineage>
</organism>
<dbReference type="NCBIfam" id="TIGR01129">
    <property type="entry name" value="secD"/>
    <property type="match status" value="1"/>
</dbReference>
<evidence type="ECO:0000259" key="11">
    <source>
        <dbReference type="Pfam" id="PF02355"/>
    </source>
</evidence>
<dbReference type="NCBIfam" id="TIGR00966">
    <property type="entry name" value="transloc_SecF"/>
    <property type="match status" value="1"/>
</dbReference>
<dbReference type="InterPro" id="IPR048634">
    <property type="entry name" value="SecD_SecF_C"/>
</dbReference>
<dbReference type="GO" id="GO:0006605">
    <property type="term" value="P:protein targeting"/>
    <property type="evidence" value="ECO:0007669"/>
    <property type="project" value="UniProtKB-UniRule"/>
</dbReference>
<gene>
    <name evidence="9 14" type="primary">secD</name>
    <name evidence="10" type="synonym">secF</name>
    <name evidence="14" type="ORF">ENN98_03890</name>
</gene>
<comment type="subcellular location">
    <subcellularLocation>
        <location evidence="1 9">Cell membrane</location>
        <topology evidence="1 9">Multi-pass membrane protein</topology>
    </subcellularLocation>
</comment>
<evidence type="ECO:0000259" key="12">
    <source>
        <dbReference type="Pfam" id="PF21760"/>
    </source>
</evidence>
<dbReference type="Pfam" id="PF22599">
    <property type="entry name" value="SecDF_P1_head"/>
    <property type="match status" value="1"/>
</dbReference>
<dbReference type="PANTHER" id="PTHR30081">
    <property type="entry name" value="PROTEIN-EXPORT MEMBRANE PROTEIN SEC"/>
    <property type="match status" value="1"/>
</dbReference>
<feature type="transmembrane region" description="Helical" evidence="9">
    <location>
        <begin position="800"/>
        <end position="821"/>
    </location>
</feature>
<evidence type="ECO:0000256" key="3">
    <source>
        <dbReference type="ARBA" id="ARBA00022475"/>
    </source>
</evidence>
<comment type="caution">
    <text evidence="14">The sequence shown here is derived from an EMBL/GenBank/DDBJ whole genome shotgun (WGS) entry which is preliminary data.</text>
</comment>
<evidence type="ECO:0000256" key="10">
    <source>
        <dbReference type="HAMAP-Rule" id="MF_01464"/>
    </source>
</evidence>
<dbReference type="GO" id="GO:0005886">
    <property type="term" value="C:plasma membrane"/>
    <property type="evidence" value="ECO:0007669"/>
    <property type="project" value="UniProtKB-SubCell"/>
</dbReference>
<dbReference type="PANTHER" id="PTHR30081:SF1">
    <property type="entry name" value="PROTEIN TRANSLOCASE SUBUNIT SECD"/>
    <property type="match status" value="1"/>
</dbReference>
<dbReference type="NCBIfam" id="NF009583">
    <property type="entry name" value="PRK13024.1-3"/>
    <property type="match status" value="1"/>
</dbReference>
<reference evidence="14" key="1">
    <citation type="journal article" date="2020" name="mSystems">
        <title>Genome- and Community-Level Interaction Insights into Carbon Utilization and Element Cycling Functions of Hydrothermarchaeota in Hydrothermal Sediment.</title>
        <authorList>
            <person name="Zhou Z."/>
            <person name="Liu Y."/>
            <person name="Xu W."/>
            <person name="Pan J."/>
            <person name="Luo Z.H."/>
            <person name="Li M."/>
        </authorList>
    </citation>
    <scope>NUCLEOTIDE SEQUENCE [LARGE SCALE GENOMIC DNA]</scope>
    <source>
        <strain evidence="14">SpSt-1224</strain>
    </source>
</reference>
<proteinExistence type="inferred from homology"/>
<feature type="transmembrane region" description="Helical" evidence="9">
    <location>
        <begin position="697"/>
        <end position="714"/>
    </location>
</feature>
<keyword evidence="5 9" id="KW-0653">Protein transport</keyword>
<comment type="subunit">
    <text evidence="10">Forms a complex with SecD. Part of the essential Sec protein translocation apparatus which comprises SecA, SecYEG and auxiliary proteins SecDF. Other proteins may also be involved.</text>
</comment>
<comment type="similarity">
    <text evidence="10">Belongs to the SecD/SecF family. SecF subfamily.</text>
</comment>
<evidence type="ECO:0000256" key="9">
    <source>
        <dbReference type="HAMAP-Rule" id="MF_01463"/>
    </source>
</evidence>
<comment type="similarity">
    <text evidence="9">Belongs to the SecD/SecF family. SecD subfamily.</text>
</comment>
<keyword evidence="3 9" id="KW-1003">Cell membrane</keyword>
<sequence>MQSSLKWKIGLLFVMIFFSIATVLPSLSVAVPDWWKKYLAPEGLRLGLDLQGGMHLVLQVDIERAIANSLDLAAEELREVMREQQVTLVRARTTDPQTAIFTLPNIGALNAVQRTVSEDFPNLTIRVESEEGTFPRVFIKLDEEQVDFIEKNAVRQSLEIIRNRIDQFGVAEPVIVRQGINEIVVQLPGVRDPERAIDLIGQTAQLEFKLVDDSQAVNLQQLITQAVEAGQWQWGEDRRKLNLALRGMLPDDREIYFHRSVDRQTGQERIEPILLYSTSLMTGEMVRDARVRVGGTFNEPYVSLDLTNRGGRVFGQITERNVGRQLAIVLDEVVRSAPVIRERILGGSAQISGGFRHEEAADLAIVLRVGALPAPVEIIQNLTVGASLGRDSIQRGLISGLFGALLVSMFMVIYYRLSGVIANAAMALNILFIFTGLAMMQATLTLPGIAGIILAIGMAVDANVLIFERMREEFALGKTTKSGIEGGYGNALSTIVDSQVTTLITALALFLFGTGPIKGFAVTLSLGVTFNLFTTLFGTKLVYDFLHSRRLLGELRFLSLLTNPGLDFMRLRRIAFVFSAVLLLLGTVALVEIGRGTANLGVDFAGGTMAQYRAERPFTLAEVRSALNQAGLESAQPQHVEGENRLIVRIKEERAVVGDLTATVTAALNEYLADKGFALETQSEIGSAISDTLRNKALQAIFIALLGVIIYLALRFDLRFGMAAAITTFHDVLVVLGLCWLLNIEITLLIVTALLTLAGYSLNDSVVAFDRIRENLKKRPLESMRDVINRSINDIMGRTIITSMTTALVLLSLLIFGGSVINDFSLTLLMGVIIGTFSSIFVASPLLMLLPGGDQRPDETGLQGDGAQV</sequence>
<name>A0A7C2TG77_9BACT</name>
<dbReference type="NCBIfam" id="TIGR00916">
    <property type="entry name" value="2A0604s01"/>
    <property type="match status" value="2"/>
</dbReference>
<dbReference type="SUPFAM" id="SSF82866">
    <property type="entry name" value="Multidrug efflux transporter AcrB transmembrane domain"/>
    <property type="match status" value="2"/>
</dbReference>
<dbReference type="GO" id="GO:0065002">
    <property type="term" value="P:intracellular protein transmembrane transport"/>
    <property type="evidence" value="ECO:0007669"/>
    <property type="project" value="UniProtKB-UniRule"/>
</dbReference>
<protein>
    <recommendedName>
        <fullName evidence="9 10">Multifunctional fusion protein</fullName>
    </recommendedName>
    <domain>
        <recommendedName>
            <fullName evidence="9">Protein translocase subunit SecD</fullName>
        </recommendedName>
    </domain>
    <domain>
        <recommendedName>
            <fullName evidence="10">Protein-export membrane protein SecF</fullName>
        </recommendedName>
    </domain>
</protein>
<accession>A0A7C2TG77</accession>
<feature type="transmembrane region" description="Helical" evidence="9">
    <location>
        <begin position="488"/>
        <end position="513"/>
    </location>
</feature>
<keyword evidence="8 9" id="KW-0472">Membrane</keyword>
<feature type="transmembrane region" description="Helical" evidence="9">
    <location>
        <begin position="396"/>
        <end position="415"/>
    </location>
</feature>